<proteinExistence type="predicted"/>
<dbReference type="InterPro" id="IPR000888">
    <property type="entry name" value="RmlC-like"/>
</dbReference>
<evidence type="ECO:0000313" key="3">
    <source>
        <dbReference type="EMBL" id="KKP61001.1"/>
    </source>
</evidence>
<feature type="site" description="Participates in a stacking interaction with the thymidine ring of dTDP-4-oxo-6-deoxyglucose" evidence="2">
    <location>
        <position position="204"/>
    </location>
</feature>
<dbReference type="PANTHER" id="PTHR21047">
    <property type="entry name" value="DTDP-6-DEOXY-D-GLUCOSE-3,5 EPIMERASE"/>
    <property type="match status" value="1"/>
</dbReference>
<dbReference type="GO" id="GO:0000271">
    <property type="term" value="P:polysaccharide biosynthetic process"/>
    <property type="evidence" value="ECO:0007669"/>
    <property type="project" value="TreeGrafter"/>
</dbReference>
<evidence type="ECO:0008006" key="5">
    <source>
        <dbReference type="Google" id="ProtNLM"/>
    </source>
</evidence>
<comment type="caution">
    <text evidence="3">The sequence shown here is derived from an EMBL/GenBank/DDBJ whole genome shotgun (WGS) entry which is preliminary data.</text>
</comment>
<evidence type="ECO:0000313" key="4">
    <source>
        <dbReference type="Proteomes" id="UP000034004"/>
    </source>
</evidence>
<gene>
    <name evidence="3" type="ORF">UR56_C0017G0010</name>
</gene>
<dbReference type="STRING" id="1618484.UR56_C0017G0010"/>
<dbReference type="GO" id="GO:0005829">
    <property type="term" value="C:cytosol"/>
    <property type="evidence" value="ECO:0007669"/>
    <property type="project" value="TreeGrafter"/>
</dbReference>
<organism evidence="3 4">
    <name type="scientific">Candidatus Roizmanbacteria bacterium GW2011_GWC2_34_23</name>
    <dbReference type="NCBI Taxonomy" id="1618484"/>
    <lineage>
        <taxon>Bacteria</taxon>
        <taxon>Candidatus Roizmaniibacteriota</taxon>
    </lineage>
</organism>
<evidence type="ECO:0000256" key="2">
    <source>
        <dbReference type="PIRSR" id="PIRSR600888-3"/>
    </source>
</evidence>
<dbReference type="Gene3D" id="2.60.120.10">
    <property type="entry name" value="Jelly Rolls"/>
    <property type="match status" value="1"/>
</dbReference>
<feature type="active site" description="Proton acceptor" evidence="1">
    <location>
        <position position="129"/>
    </location>
</feature>
<accession>A0A0G0BBC3</accession>
<dbReference type="GO" id="GO:0008830">
    <property type="term" value="F:dTDP-4-dehydrorhamnose 3,5-epimerase activity"/>
    <property type="evidence" value="ECO:0007669"/>
    <property type="project" value="InterPro"/>
</dbReference>
<dbReference type="SUPFAM" id="SSF51182">
    <property type="entry name" value="RmlC-like cupins"/>
    <property type="match status" value="1"/>
</dbReference>
<reference evidence="3 4" key="1">
    <citation type="journal article" date="2015" name="Nature">
        <title>rRNA introns, odd ribosomes, and small enigmatic genomes across a large radiation of phyla.</title>
        <authorList>
            <person name="Brown C.T."/>
            <person name="Hug L.A."/>
            <person name="Thomas B.C."/>
            <person name="Sharon I."/>
            <person name="Castelle C.J."/>
            <person name="Singh A."/>
            <person name="Wilkins M.J."/>
            <person name="Williams K.H."/>
            <person name="Banfield J.F."/>
        </authorList>
    </citation>
    <scope>NUCLEOTIDE SEQUENCE [LARGE SCALE GENOMIC DNA]</scope>
</reference>
<dbReference type="AlphaFoldDB" id="A0A0G0BBC3"/>
<dbReference type="GO" id="GO:0019305">
    <property type="term" value="P:dTDP-rhamnose biosynthetic process"/>
    <property type="evidence" value="ECO:0007669"/>
    <property type="project" value="TreeGrafter"/>
</dbReference>
<dbReference type="Proteomes" id="UP000034004">
    <property type="component" value="Unassembled WGS sequence"/>
</dbReference>
<dbReference type="EMBL" id="LBPR01000017">
    <property type="protein sequence ID" value="KKP61001.1"/>
    <property type="molecule type" value="Genomic_DNA"/>
</dbReference>
<feature type="active site" description="Proton donor" evidence="1">
    <location>
        <position position="198"/>
    </location>
</feature>
<dbReference type="InterPro" id="IPR014710">
    <property type="entry name" value="RmlC-like_jellyroll"/>
</dbReference>
<sequence length="229" mass="26476">MNILYNINVLLSYRSSAVEHPFHKRDVTGSNPVDSTLQRYYQLNINMKNLSINDVLVRLKQDIYVQDYSKKKVIDGVKIVEVKKFFGEDGTFEELTRINEHGALEAFPDFKVRQINRSKILAGSIKAWHLHYRQEDIWYVPAEDHMILGIWDLRNDSDTKDVKMRVIMGGGSTKLVLVPRGVAHGVVNVSKKSGTILYFVNEQFNFSDPDEKRLKWDAAGADFWEIKKE</sequence>
<name>A0A0G0BBC3_9BACT</name>
<dbReference type="PANTHER" id="PTHR21047:SF2">
    <property type="entry name" value="THYMIDINE DIPHOSPHO-4-KETO-RHAMNOSE 3,5-EPIMERASE"/>
    <property type="match status" value="1"/>
</dbReference>
<dbReference type="InterPro" id="IPR011051">
    <property type="entry name" value="RmlC_Cupin_sf"/>
</dbReference>
<evidence type="ECO:0000256" key="1">
    <source>
        <dbReference type="PIRSR" id="PIRSR600888-1"/>
    </source>
</evidence>
<dbReference type="Pfam" id="PF00908">
    <property type="entry name" value="dTDP_sugar_isom"/>
    <property type="match status" value="1"/>
</dbReference>
<protein>
    <recommendedName>
        <fullName evidence="5">dTDP-4-dehydrorhamnose 3,5-epimerase</fullName>
    </recommendedName>
</protein>